<gene>
    <name evidence="2" type="ORF">GCM10012280_12340</name>
</gene>
<dbReference type="Proteomes" id="UP000641932">
    <property type="component" value="Unassembled WGS sequence"/>
</dbReference>
<accession>A0A917ZK15</accession>
<keyword evidence="3" id="KW-1185">Reference proteome</keyword>
<evidence type="ECO:0000313" key="3">
    <source>
        <dbReference type="Proteomes" id="UP000641932"/>
    </source>
</evidence>
<feature type="region of interest" description="Disordered" evidence="1">
    <location>
        <begin position="780"/>
        <end position="840"/>
    </location>
</feature>
<comment type="caution">
    <text evidence="2">The sequence shown here is derived from an EMBL/GenBank/DDBJ whole genome shotgun (WGS) entry which is preliminary data.</text>
</comment>
<evidence type="ECO:0000313" key="2">
    <source>
        <dbReference type="EMBL" id="GGO83409.1"/>
    </source>
</evidence>
<dbReference type="AlphaFoldDB" id="A0A917ZK15"/>
<dbReference type="PANTHER" id="PTHR30634">
    <property type="entry name" value="OUTER MEMBRANE LOLAB LIPOPROTEIN INSERTION APPARATUS"/>
    <property type="match status" value="1"/>
</dbReference>
<reference evidence="2" key="2">
    <citation type="submission" date="2020-09" db="EMBL/GenBank/DDBJ databases">
        <authorList>
            <person name="Sun Q."/>
            <person name="Zhou Y."/>
        </authorList>
    </citation>
    <scope>NUCLEOTIDE SEQUENCE</scope>
    <source>
        <strain evidence="2">CGMCC 4.7201</strain>
    </source>
</reference>
<feature type="compositionally biased region" description="Basic and acidic residues" evidence="1">
    <location>
        <begin position="825"/>
        <end position="840"/>
    </location>
</feature>
<dbReference type="InterPro" id="IPR043737">
    <property type="entry name" value="DUF5682"/>
</dbReference>
<dbReference type="Pfam" id="PF18934">
    <property type="entry name" value="DUF5682"/>
    <property type="match status" value="1"/>
</dbReference>
<sequence length="840" mass="89577">MSGDDAALLGIRHHGPGSARAVRAALEQLKPDVVLVEGPPEADAVVELAADEQMRPPVALLAHAVDDTSKAAFWPVAEFSPEWVAIRHALERSVPVRFIDLPAAHTFALAAAEEHERESGGDAGGEAAGAEGEGAEGEGGQEHEDGTADVRVDPIGVLAETAGYDDAERWWEDAVEHRVADEGGDALAPFTALADAMGALRERYGDGGHRNDPLREAHMRLRIREAKREFERVAVVCGAWHVPALARRTTVTADRQMLKGLPRTKVEITWVPWTHRRLGMQSGYGAGIASPGWYHHLFTAPDRPVARWMTKVAGLLREEDHPVSSAHVIESVRLAETLAVMRGRPLAGLTEATDAVRSVMCDGSDVPLALVRDRLVVGDDLGEVPDSAPAVPLQRDLARTQRALRLKPEALERDLDLDLRKETDAARSRLLHRLRLLGIDWGEQTRGRNSTGTFRETWRLRWEPELAVRVAEAGVWGTTVASAATAKAQDRAVEAPTLAEVTALAERCLLAELPDALPAVMRVLADRAALDADVGHLAQALPALVRSVRYGDVRGTDSVALREVAEGLAVRVRVGLPPACLGLDADGAREMRRHLDAAHQATGLLEDQPIKDQWAAMLTGLANREGGGDSSPGVSGLLRGRAARLLLDDNRLDTDEAARLMGLAFSPGTAPAEAAAWIEGFLAGGGMLLVHDERLLGLVDAWLTGVPPEAFNDVLPLLRRTFSEFESGVRRTVGELVRRGDAPAPAVGAGAAPSGFAAVPDAARADAVLPVLRLLLGLDTGADPGRDPGGATGGDIGGGPGGDIGDDLDDDPGPPHLRGRSQQAHRPEQSETHVPEGERR</sequence>
<feature type="compositionally biased region" description="Gly residues" evidence="1">
    <location>
        <begin position="787"/>
        <end position="803"/>
    </location>
</feature>
<evidence type="ECO:0000256" key="1">
    <source>
        <dbReference type="SAM" id="MobiDB-lite"/>
    </source>
</evidence>
<dbReference type="EMBL" id="BMMS01000004">
    <property type="protein sequence ID" value="GGO83409.1"/>
    <property type="molecule type" value="Genomic_DNA"/>
</dbReference>
<proteinExistence type="predicted"/>
<protein>
    <submittedName>
        <fullName evidence="2">Uncharacterized protein</fullName>
    </submittedName>
</protein>
<organism evidence="2 3">
    <name type="scientific">Wenjunlia tyrosinilytica</name>
    <dbReference type="NCBI Taxonomy" id="1544741"/>
    <lineage>
        <taxon>Bacteria</taxon>
        <taxon>Bacillati</taxon>
        <taxon>Actinomycetota</taxon>
        <taxon>Actinomycetes</taxon>
        <taxon>Kitasatosporales</taxon>
        <taxon>Streptomycetaceae</taxon>
        <taxon>Wenjunlia</taxon>
    </lineage>
</organism>
<feature type="region of interest" description="Disordered" evidence="1">
    <location>
        <begin position="112"/>
        <end position="148"/>
    </location>
</feature>
<reference evidence="2" key="1">
    <citation type="journal article" date="2014" name="Int. J. Syst. Evol. Microbiol.">
        <title>Complete genome sequence of Corynebacterium casei LMG S-19264T (=DSM 44701T), isolated from a smear-ripened cheese.</title>
        <authorList>
            <consortium name="US DOE Joint Genome Institute (JGI-PGF)"/>
            <person name="Walter F."/>
            <person name="Albersmeier A."/>
            <person name="Kalinowski J."/>
            <person name="Ruckert C."/>
        </authorList>
    </citation>
    <scope>NUCLEOTIDE SEQUENCE</scope>
    <source>
        <strain evidence="2">CGMCC 4.7201</strain>
    </source>
</reference>
<dbReference type="InterPro" id="IPR050458">
    <property type="entry name" value="LolB"/>
</dbReference>
<dbReference type="RefSeq" id="WP_229698188.1">
    <property type="nucleotide sequence ID" value="NZ_BMMS01000004.1"/>
</dbReference>
<name>A0A917ZK15_9ACTN</name>
<dbReference type="PANTHER" id="PTHR30634:SF14">
    <property type="match status" value="1"/>
</dbReference>